<evidence type="ECO:0000259" key="5">
    <source>
        <dbReference type="Pfam" id="PF00171"/>
    </source>
</evidence>
<dbReference type="CDD" id="cd07078">
    <property type="entry name" value="ALDH"/>
    <property type="match status" value="1"/>
</dbReference>
<dbReference type="SUPFAM" id="SSF53720">
    <property type="entry name" value="ALDH-like"/>
    <property type="match status" value="1"/>
</dbReference>
<dbReference type="InterPro" id="IPR016161">
    <property type="entry name" value="Ald_DH/histidinol_DH"/>
</dbReference>
<comment type="similarity">
    <text evidence="3">Belongs to the aldehyde dehydrogenase family.</text>
</comment>
<keyword evidence="1 3" id="KW-0560">Oxidoreductase</keyword>
<evidence type="ECO:0000256" key="4">
    <source>
        <dbReference type="SAM" id="MobiDB-lite"/>
    </source>
</evidence>
<evidence type="ECO:0000256" key="1">
    <source>
        <dbReference type="ARBA" id="ARBA00023002"/>
    </source>
</evidence>
<sequence length="494" mass="52166">MASAAPAVHLHLGHEQRSSGSGGTHPHLHPVTQSVQADIPLAGTKEVDEAVAKAEAVREQWRRTPPETRRNILNRLADLLEENKADLARAAALDGGTTLMVGERGVETAVGWTRYYAGWCDKLSGDLLSTFDTRGELSYTVPEPIGIVGIIITWNGPLISLGMKVCAALAAGNCVICKPAEITPFAPELFAQLCARAGVPDGVLSILPGTAEAGDAIVRHKKIRKISFTGGPITARKILAACAEEIKPSVMELGGKSASLVFPDCDIQAAAERAVFWTVGCLSGQGCALPTRQLVHADIYDDFVARLKAIIGQFKVGDPMDPTVAVGPVINKAAVDRITGMFDRAKADNAATFLLGGGRCGGDLASGNFIEPTLIVDADPDHEISQVEIFGPAVVVIKFHDEDEAVAIANNSEYGLAAYIQSNDLQRVHRLSERLNAGGVYNNGGFQINPHTPFGGVGISGFGKEGGKAGIDEFLHYKTVTIGVGAPIFPKQEA</sequence>
<proteinExistence type="inferred from homology"/>
<organism evidence="6 7">
    <name type="scientific">Sphingopyxis soli</name>
    <dbReference type="NCBI Taxonomy" id="592051"/>
    <lineage>
        <taxon>Bacteria</taxon>
        <taxon>Pseudomonadati</taxon>
        <taxon>Pseudomonadota</taxon>
        <taxon>Alphaproteobacteria</taxon>
        <taxon>Sphingomonadales</taxon>
        <taxon>Sphingomonadaceae</taxon>
        <taxon>Sphingopyxis</taxon>
    </lineage>
</organism>
<dbReference type="Gene3D" id="3.40.605.10">
    <property type="entry name" value="Aldehyde Dehydrogenase, Chain A, domain 1"/>
    <property type="match status" value="1"/>
</dbReference>
<evidence type="ECO:0000256" key="3">
    <source>
        <dbReference type="RuleBase" id="RU003345"/>
    </source>
</evidence>
<dbReference type="PROSITE" id="PS00687">
    <property type="entry name" value="ALDEHYDE_DEHYDR_GLU"/>
    <property type="match status" value="1"/>
</dbReference>
<feature type="region of interest" description="Disordered" evidence="4">
    <location>
        <begin position="1"/>
        <end position="30"/>
    </location>
</feature>
<reference evidence="6 7" key="1">
    <citation type="journal article" date="2019" name="Int. J. Syst. Evol. Microbiol.">
        <title>The Global Catalogue of Microorganisms (GCM) 10K type strain sequencing project: providing services to taxonomists for standard genome sequencing and annotation.</title>
        <authorList>
            <consortium name="The Broad Institute Genomics Platform"/>
            <consortium name="The Broad Institute Genome Sequencing Center for Infectious Disease"/>
            <person name="Wu L."/>
            <person name="Ma J."/>
        </authorList>
    </citation>
    <scope>NUCLEOTIDE SEQUENCE [LARGE SCALE GENOMIC DNA]</scope>
    <source>
        <strain evidence="6 7">JCM 15910</strain>
    </source>
</reference>
<dbReference type="Proteomes" id="UP001500738">
    <property type="component" value="Unassembled WGS sequence"/>
</dbReference>
<dbReference type="InterPro" id="IPR016163">
    <property type="entry name" value="Ald_DH_C"/>
</dbReference>
<protein>
    <submittedName>
        <fullName evidence="6">Aldehyde dehydrogenase family protein</fullName>
    </submittedName>
</protein>
<dbReference type="InterPro" id="IPR029510">
    <property type="entry name" value="Ald_DH_CS_GLU"/>
</dbReference>
<dbReference type="PANTHER" id="PTHR11699">
    <property type="entry name" value="ALDEHYDE DEHYDROGENASE-RELATED"/>
    <property type="match status" value="1"/>
</dbReference>
<gene>
    <name evidence="6" type="ORF">GCM10009115_19500</name>
</gene>
<name>A0ABN1M5L0_9SPHN</name>
<accession>A0ABN1M5L0</accession>
<evidence type="ECO:0000256" key="2">
    <source>
        <dbReference type="PROSITE-ProRule" id="PRU10007"/>
    </source>
</evidence>
<dbReference type="EMBL" id="BAAAFE010000007">
    <property type="protein sequence ID" value="GAA0864543.1"/>
    <property type="molecule type" value="Genomic_DNA"/>
</dbReference>
<dbReference type="InterPro" id="IPR015590">
    <property type="entry name" value="Aldehyde_DH_dom"/>
</dbReference>
<keyword evidence="7" id="KW-1185">Reference proteome</keyword>
<evidence type="ECO:0000313" key="7">
    <source>
        <dbReference type="Proteomes" id="UP001500738"/>
    </source>
</evidence>
<dbReference type="Gene3D" id="3.40.309.10">
    <property type="entry name" value="Aldehyde Dehydrogenase, Chain A, domain 2"/>
    <property type="match status" value="1"/>
</dbReference>
<dbReference type="Pfam" id="PF00171">
    <property type="entry name" value="Aldedh"/>
    <property type="match status" value="1"/>
</dbReference>
<dbReference type="RefSeq" id="WP_215349273.1">
    <property type="nucleotide sequence ID" value="NZ_BAAAFE010000007.1"/>
</dbReference>
<dbReference type="InterPro" id="IPR016162">
    <property type="entry name" value="Ald_DH_N"/>
</dbReference>
<evidence type="ECO:0000313" key="6">
    <source>
        <dbReference type="EMBL" id="GAA0864543.1"/>
    </source>
</evidence>
<feature type="active site" evidence="2">
    <location>
        <position position="252"/>
    </location>
</feature>
<comment type="caution">
    <text evidence="6">The sequence shown here is derived from an EMBL/GenBank/DDBJ whole genome shotgun (WGS) entry which is preliminary data.</text>
</comment>
<feature type="domain" description="Aldehyde dehydrogenase" evidence="5">
    <location>
        <begin position="23"/>
        <end position="480"/>
    </location>
</feature>